<dbReference type="InterPro" id="IPR006132">
    <property type="entry name" value="Asp/Orn_carbamoyltranf_P-bd"/>
</dbReference>
<evidence type="ECO:0000256" key="2">
    <source>
        <dbReference type="SAM" id="MobiDB-lite"/>
    </source>
</evidence>
<feature type="compositionally biased region" description="Polar residues" evidence="2">
    <location>
        <begin position="93"/>
        <end position="105"/>
    </location>
</feature>
<evidence type="ECO:0000259" key="3">
    <source>
        <dbReference type="Pfam" id="PF02729"/>
    </source>
</evidence>
<sequence>EVAYVEGQVLVPPGYGQDVREWQPCKKSLLSALSLGSSLDIHLPAIKTDLDQSDADDSHNESHPRLELSTPHSMDHSLLRPASPMLLAKGKSDSNPNLLSQTTPHSHGLHGQHILSVDMFTKEQLNDLFNLAQTMRVYVLKDRPLDHILRGKLMASIFYEVSTRTSSSFSAAMQRLGGRVV</sequence>
<dbReference type="EMBL" id="GECZ01012003">
    <property type="protein sequence ID" value="JAS57766.1"/>
    <property type="molecule type" value="Transcribed_RNA"/>
</dbReference>
<dbReference type="GO" id="GO:0006520">
    <property type="term" value="P:amino acid metabolic process"/>
    <property type="evidence" value="ECO:0007669"/>
    <property type="project" value="InterPro"/>
</dbReference>
<dbReference type="GO" id="GO:0016743">
    <property type="term" value="F:carboxyl- or carbamoyltransferase activity"/>
    <property type="evidence" value="ECO:0007669"/>
    <property type="project" value="InterPro"/>
</dbReference>
<evidence type="ECO:0000256" key="1">
    <source>
        <dbReference type="ARBA" id="ARBA00022679"/>
    </source>
</evidence>
<dbReference type="AlphaFoldDB" id="A0A1B6G5Q4"/>
<dbReference type="InterPro" id="IPR006130">
    <property type="entry name" value="Asp/Orn_carbamoylTrfase"/>
</dbReference>
<dbReference type="PANTHER" id="PTHR45753">
    <property type="entry name" value="ORNITHINE CARBAMOYLTRANSFERASE, MITOCHONDRIAL"/>
    <property type="match status" value="1"/>
</dbReference>
<feature type="region of interest" description="Disordered" evidence="2">
    <location>
        <begin position="52"/>
        <end position="109"/>
    </location>
</feature>
<gene>
    <name evidence="4" type="ORF">g.24309</name>
</gene>
<organism evidence="4">
    <name type="scientific">Cuerna arida</name>
    <dbReference type="NCBI Taxonomy" id="1464854"/>
    <lineage>
        <taxon>Eukaryota</taxon>
        <taxon>Metazoa</taxon>
        <taxon>Ecdysozoa</taxon>
        <taxon>Arthropoda</taxon>
        <taxon>Hexapoda</taxon>
        <taxon>Insecta</taxon>
        <taxon>Pterygota</taxon>
        <taxon>Neoptera</taxon>
        <taxon>Paraneoptera</taxon>
        <taxon>Hemiptera</taxon>
        <taxon>Auchenorrhyncha</taxon>
        <taxon>Membracoidea</taxon>
        <taxon>Cicadellidae</taxon>
        <taxon>Cicadellinae</taxon>
        <taxon>Proconiini</taxon>
        <taxon>Cuerna</taxon>
    </lineage>
</organism>
<dbReference type="Pfam" id="PF02729">
    <property type="entry name" value="OTCace_N"/>
    <property type="match status" value="1"/>
</dbReference>
<protein>
    <recommendedName>
        <fullName evidence="3">Aspartate/ornithine carbamoyltransferase carbamoyl-P binding domain-containing protein</fullName>
    </recommendedName>
</protein>
<feature type="non-terminal residue" evidence="4">
    <location>
        <position position="1"/>
    </location>
</feature>
<accession>A0A1B6G5Q4</accession>
<dbReference type="InterPro" id="IPR036901">
    <property type="entry name" value="Asp/Orn_carbamoylTrfase_sf"/>
</dbReference>
<name>A0A1B6G5Q4_9HEMI</name>
<dbReference type="Gene3D" id="3.40.50.1370">
    <property type="entry name" value="Aspartate/ornithine carbamoyltransferase"/>
    <property type="match status" value="1"/>
</dbReference>
<dbReference type="PROSITE" id="PS00097">
    <property type="entry name" value="CARBAMOYLTRANSFERASE"/>
    <property type="match status" value="1"/>
</dbReference>
<feature type="domain" description="Aspartate/ornithine carbamoyltransferase carbamoyl-P binding" evidence="3">
    <location>
        <begin position="112"/>
        <end position="181"/>
    </location>
</feature>
<feature type="non-terminal residue" evidence="4">
    <location>
        <position position="181"/>
    </location>
</feature>
<dbReference type="PANTHER" id="PTHR45753:SF6">
    <property type="entry name" value="ASPARTATE CARBAMOYLTRANSFERASE"/>
    <property type="match status" value="1"/>
</dbReference>
<dbReference type="GO" id="GO:0016597">
    <property type="term" value="F:amino acid binding"/>
    <property type="evidence" value="ECO:0007669"/>
    <property type="project" value="InterPro"/>
</dbReference>
<evidence type="ECO:0000313" key="4">
    <source>
        <dbReference type="EMBL" id="JAS57766.1"/>
    </source>
</evidence>
<reference evidence="4" key="1">
    <citation type="submission" date="2015-11" db="EMBL/GenBank/DDBJ databases">
        <title>De novo transcriptome assembly of four potential Pierce s Disease insect vectors from Arizona vineyards.</title>
        <authorList>
            <person name="Tassone E.E."/>
        </authorList>
    </citation>
    <scope>NUCLEOTIDE SEQUENCE</scope>
</reference>
<keyword evidence="1" id="KW-0808">Transferase</keyword>
<proteinExistence type="predicted"/>
<feature type="compositionally biased region" description="Basic and acidic residues" evidence="2">
    <location>
        <begin position="56"/>
        <end position="66"/>
    </location>
</feature>
<dbReference type="SUPFAM" id="SSF53671">
    <property type="entry name" value="Aspartate/ornithine carbamoyltransferase"/>
    <property type="match status" value="1"/>
</dbReference>